<dbReference type="AlphaFoldDB" id="F2HHD1"/>
<evidence type="ECO:0000313" key="2">
    <source>
        <dbReference type="EMBL" id="AEA38727.1"/>
    </source>
</evidence>
<gene>
    <name evidence="2" type="ORF">CPARA_1gp069</name>
</gene>
<keyword evidence="2" id="KW-0542">Nucleomorph</keyword>
<organism evidence="2 3">
    <name type="scientific">Cryptomonas paramaecium</name>
    <dbReference type="NCBI Taxonomy" id="2898"/>
    <lineage>
        <taxon>Eukaryota</taxon>
        <taxon>Cryptophyceae</taxon>
        <taxon>Cryptomonadales</taxon>
        <taxon>Cryptomonadaceae</taxon>
        <taxon>Cryptomonas</taxon>
    </lineage>
</organism>
<evidence type="ECO:0000256" key="1">
    <source>
        <dbReference type="SAM" id="Phobius"/>
    </source>
</evidence>
<reference evidence="2 3" key="1">
    <citation type="journal article" date="2011" name="Genome Biol. Evol.">
        <title>Complete nucleomorph genome sequence of the nonphotosynthetic alga Cryptomonas paramecium reveals a core nucleomorph gene set.</title>
        <authorList>
            <person name="Tanifuji G."/>
            <person name="Onodera N.T."/>
            <person name="Wheeler T.J."/>
            <person name="Dlutek M."/>
            <person name="Donaher N."/>
            <person name="Archibald J.M."/>
        </authorList>
    </citation>
    <scope>NUCLEOTIDE SEQUENCE [LARGE SCALE GENOMIC DNA]</scope>
    <source>
        <strain evidence="2 3">CCAP977/2A</strain>
    </source>
</reference>
<feature type="transmembrane region" description="Helical" evidence="1">
    <location>
        <begin position="124"/>
        <end position="143"/>
    </location>
</feature>
<proteinExistence type="predicted"/>
<keyword evidence="1" id="KW-0472">Membrane</keyword>
<geneLocation type="nucleomorph" evidence="2"/>
<feature type="transmembrane region" description="Helical" evidence="1">
    <location>
        <begin position="90"/>
        <end position="109"/>
    </location>
</feature>
<dbReference type="RefSeq" id="XP_003239625.1">
    <property type="nucleotide sequence ID" value="XM_003239577.1"/>
</dbReference>
<keyword evidence="1" id="KW-1133">Transmembrane helix</keyword>
<protein>
    <submittedName>
        <fullName evidence="2">Uncharacterized protein</fullName>
    </submittedName>
</protein>
<keyword evidence="1" id="KW-0812">Transmembrane</keyword>
<name>F2HHD1_9CRYP</name>
<feature type="transmembrane region" description="Helical" evidence="1">
    <location>
        <begin position="58"/>
        <end position="78"/>
    </location>
</feature>
<dbReference type="EMBL" id="CP002172">
    <property type="protein sequence ID" value="AEA38727.1"/>
    <property type="molecule type" value="Genomic_DNA"/>
</dbReference>
<dbReference type="Proteomes" id="UP000243423">
    <property type="component" value="Nucleomorph 1"/>
</dbReference>
<accession>F2HHD1</accession>
<dbReference type="GeneID" id="10447069"/>
<sequence length="144" mass="17017">MYSGMQLIDVVFSLMIVLNCFFMIYKVNYNWKFCKVGIFFCPPLGSVHRCNFVSLTNFIFAFFYIFFGLESICVNISYKSSNLLYKNKAFLFKLQLCSWVVFFVLFLYWTSEVEADVGERFKNALQIILNLSSINIISYKYLFN</sequence>
<evidence type="ECO:0000313" key="3">
    <source>
        <dbReference type="Proteomes" id="UP000243423"/>
    </source>
</evidence>
<feature type="transmembrane region" description="Helical" evidence="1">
    <location>
        <begin position="7"/>
        <end position="25"/>
    </location>
</feature>